<dbReference type="Proteomes" id="UP000318717">
    <property type="component" value="Unassembled WGS sequence"/>
</dbReference>
<dbReference type="AlphaFoldDB" id="A0A4Y3HZ01"/>
<protein>
    <recommendedName>
        <fullName evidence="4">Lipoprotein</fullName>
    </recommendedName>
</protein>
<dbReference type="PROSITE" id="PS51257">
    <property type="entry name" value="PROKAR_LIPOPROTEIN"/>
    <property type="match status" value="1"/>
</dbReference>
<dbReference type="RefSeq" id="WP_141346715.1">
    <property type="nucleotide sequence ID" value="NZ_BJLF01000017.1"/>
</dbReference>
<feature type="chain" id="PRO_5021263386" description="Lipoprotein" evidence="1">
    <location>
        <begin position="24"/>
        <end position="124"/>
    </location>
</feature>
<gene>
    <name evidence="2" type="ORF">VIN01S_30690</name>
</gene>
<reference evidence="2 3" key="1">
    <citation type="submission" date="2019-06" db="EMBL/GenBank/DDBJ databases">
        <title>Whole genome shotgun sequence of Vibrio inusitatus NBRC 102082.</title>
        <authorList>
            <person name="Hosoyama A."/>
            <person name="Uohara A."/>
            <person name="Ohji S."/>
            <person name="Ichikawa N."/>
        </authorList>
    </citation>
    <scope>NUCLEOTIDE SEQUENCE [LARGE SCALE GENOMIC DNA]</scope>
    <source>
        <strain evidence="2 3">NBRC 102082</strain>
    </source>
</reference>
<keyword evidence="3" id="KW-1185">Reference proteome</keyword>
<evidence type="ECO:0000256" key="1">
    <source>
        <dbReference type="SAM" id="SignalP"/>
    </source>
</evidence>
<organism evidence="2 3">
    <name type="scientific">Vibrio inusitatus NBRC 102082</name>
    <dbReference type="NCBI Taxonomy" id="1219070"/>
    <lineage>
        <taxon>Bacteria</taxon>
        <taxon>Pseudomonadati</taxon>
        <taxon>Pseudomonadota</taxon>
        <taxon>Gammaproteobacteria</taxon>
        <taxon>Vibrionales</taxon>
        <taxon>Vibrionaceae</taxon>
        <taxon>Vibrio</taxon>
    </lineage>
</organism>
<evidence type="ECO:0000313" key="3">
    <source>
        <dbReference type="Proteomes" id="UP000318717"/>
    </source>
</evidence>
<accession>A0A4Y3HZ01</accession>
<evidence type="ECO:0000313" key="2">
    <source>
        <dbReference type="EMBL" id="GEA52265.1"/>
    </source>
</evidence>
<feature type="signal peptide" evidence="1">
    <location>
        <begin position="1"/>
        <end position="23"/>
    </location>
</feature>
<sequence>MRMRWVLASVLAIVTLTGCTTTAEFVLKNQPSAAQAAQNRGVFELSCNEVSTTLLNSKTIDLYERQVPEYQIGVSGCGKKEVYTVVCNPNSGCMAYDSKEGALDTAVSSTEAGIEQLEYTEIMH</sequence>
<dbReference type="EMBL" id="BJLF01000017">
    <property type="protein sequence ID" value="GEA52265.1"/>
    <property type="molecule type" value="Genomic_DNA"/>
</dbReference>
<keyword evidence="1" id="KW-0732">Signal</keyword>
<evidence type="ECO:0008006" key="4">
    <source>
        <dbReference type="Google" id="ProtNLM"/>
    </source>
</evidence>
<name>A0A4Y3HZ01_9VIBR</name>
<proteinExistence type="predicted"/>
<dbReference type="OrthoDB" id="5878221at2"/>
<comment type="caution">
    <text evidence="2">The sequence shown here is derived from an EMBL/GenBank/DDBJ whole genome shotgun (WGS) entry which is preliminary data.</text>
</comment>